<proteinExistence type="inferred from homology"/>
<evidence type="ECO:0000256" key="1">
    <source>
        <dbReference type="ARBA" id="ARBA00005384"/>
    </source>
</evidence>
<dbReference type="CDD" id="cd07377">
    <property type="entry name" value="WHTH_GntR"/>
    <property type="match status" value="1"/>
</dbReference>
<dbReference type="OrthoDB" id="594134at2"/>
<dbReference type="RefSeq" id="WP_055143072.1">
    <property type="nucleotide sequence ID" value="NZ_JXSZ01000005.1"/>
</dbReference>
<dbReference type="AlphaFoldDB" id="A0A0P7BEF1"/>
<dbReference type="InterPro" id="IPR036390">
    <property type="entry name" value="WH_DNA-bd_sf"/>
</dbReference>
<dbReference type="InterPro" id="IPR015424">
    <property type="entry name" value="PyrdxlP-dep_Trfase"/>
</dbReference>
<dbReference type="InterPro" id="IPR015421">
    <property type="entry name" value="PyrdxlP-dep_Trfase_major"/>
</dbReference>
<evidence type="ECO:0000313" key="8">
    <source>
        <dbReference type="Proteomes" id="UP000050454"/>
    </source>
</evidence>
<dbReference type="Pfam" id="PF00392">
    <property type="entry name" value="GntR"/>
    <property type="match status" value="1"/>
</dbReference>
<sequence>MFQNLIQVDRESDKPIFRQLADQLIEQIREGVLPAETKLPGTRKLADLWGLHRKTVIAAIDELVLGGWLETLPGRGTYVAAKIEILPADFQKEKTVGNWATLPKVPDTLSRKLRLTTEKFRLDDGLPDPRLAPSAELLRAYKTAMNQGNIFLKYAYGETLGNSFLREVLAEYLNSSRGMKISKDQILITRGVTQALYLFIQGFVKQGQKVAVPELNWESANVNFIHHGAQLIKVKIDEEGLDTDHLEELCKVNDISVLYITPHHQYPTTVIMPAYRRVKLIQLARQYGFYVFEDDYDYDFHYSSHPLMPLASAEHGDYVFYTGSFTKAISPVFRVGYLVAHNDQVDLLARIRRLVDRQGDTILELAISELMQLGLIQRSLKKNKRIYEQRRDYFSSLLESELSSVLSFKKPEGGMSVWGLFDEKIDIPELSQKAHLNDLYFQDGAQFDASGQKINATRMGFASSNESEIEQSVEILKRLIRI</sequence>
<evidence type="ECO:0000256" key="4">
    <source>
        <dbReference type="ARBA" id="ARBA00023125"/>
    </source>
</evidence>
<dbReference type="Gene3D" id="3.40.640.10">
    <property type="entry name" value="Type I PLP-dependent aspartate aminotransferase-like (Major domain)"/>
    <property type="match status" value="1"/>
</dbReference>
<name>A0A0P7BEF1_9BACT</name>
<keyword evidence="8" id="KW-1185">Reference proteome</keyword>
<dbReference type="InterPro" id="IPR004839">
    <property type="entry name" value="Aminotransferase_I/II_large"/>
</dbReference>
<dbReference type="CDD" id="cd00609">
    <property type="entry name" value="AAT_like"/>
    <property type="match status" value="1"/>
</dbReference>
<keyword evidence="3" id="KW-0805">Transcription regulation</keyword>
<keyword evidence="2" id="KW-0663">Pyridoxal phosphate</keyword>
<dbReference type="GO" id="GO:0003700">
    <property type="term" value="F:DNA-binding transcription factor activity"/>
    <property type="evidence" value="ECO:0007669"/>
    <property type="project" value="InterPro"/>
</dbReference>
<dbReference type="SMART" id="SM00345">
    <property type="entry name" value="HTH_GNTR"/>
    <property type="match status" value="1"/>
</dbReference>
<dbReference type="Pfam" id="PF00155">
    <property type="entry name" value="Aminotran_1_2"/>
    <property type="match status" value="1"/>
</dbReference>
<dbReference type="PROSITE" id="PS50949">
    <property type="entry name" value="HTH_GNTR"/>
    <property type="match status" value="1"/>
</dbReference>
<comment type="similarity">
    <text evidence="1">In the C-terminal section; belongs to the class-I pyridoxal-phosphate-dependent aminotransferase family.</text>
</comment>
<dbReference type="PANTHER" id="PTHR46577:SF1">
    <property type="entry name" value="HTH-TYPE TRANSCRIPTIONAL REGULATORY PROTEIN GABR"/>
    <property type="match status" value="1"/>
</dbReference>
<dbReference type="PANTHER" id="PTHR46577">
    <property type="entry name" value="HTH-TYPE TRANSCRIPTIONAL REGULATORY PROTEIN GABR"/>
    <property type="match status" value="1"/>
</dbReference>
<dbReference type="InterPro" id="IPR036388">
    <property type="entry name" value="WH-like_DNA-bd_sf"/>
</dbReference>
<dbReference type="InterPro" id="IPR000524">
    <property type="entry name" value="Tscrpt_reg_HTH_GntR"/>
</dbReference>
<dbReference type="SUPFAM" id="SSF53383">
    <property type="entry name" value="PLP-dependent transferases"/>
    <property type="match status" value="1"/>
</dbReference>
<dbReference type="STRING" id="1605367.AFM12_00430"/>
<feature type="domain" description="HTH gntR-type" evidence="6">
    <location>
        <begin position="14"/>
        <end position="82"/>
    </location>
</feature>
<dbReference type="Gene3D" id="1.10.10.10">
    <property type="entry name" value="Winged helix-like DNA-binding domain superfamily/Winged helix DNA-binding domain"/>
    <property type="match status" value="1"/>
</dbReference>
<evidence type="ECO:0000313" key="7">
    <source>
        <dbReference type="EMBL" id="KPM49152.1"/>
    </source>
</evidence>
<evidence type="ECO:0000256" key="2">
    <source>
        <dbReference type="ARBA" id="ARBA00022898"/>
    </source>
</evidence>
<evidence type="ECO:0000259" key="6">
    <source>
        <dbReference type="PROSITE" id="PS50949"/>
    </source>
</evidence>
<evidence type="ECO:0000256" key="3">
    <source>
        <dbReference type="ARBA" id="ARBA00023015"/>
    </source>
</evidence>
<reference evidence="7 8" key="1">
    <citation type="submission" date="2015-07" db="EMBL/GenBank/DDBJ databases">
        <title>The draft genome sequence of Leadbetterella sp. JN14-9.</title>
        <authorList>
            <person name="Liu Y."/>
            <person name="Du J."/>
            <person name="Shao Z."/>
        </authorList>
    </citation>
    <scope>NUCLEOTIDE SEQUENCE [LARGE SCALE GENOMIC DNA]</scope>
    <source>
        <strain evidence="7 8">JN14-9</strain>
    </source>
</reference>
<dbReference type="GO" id="GO:0030170">
    <property type="term" value="F:pyridoxal phosphate binding"/>
    <property type="evidence" value="ECO:0007669"/>
    <property type="project" value="InterPro"/>
</dbReference>
<comment type="caution">
    <text evidence="7">The sequence shown here is derived from an EMBL/GenBank/DDBJ whole genome shotgun (WGS) entry which is preliminary data.</text>
</comment>
<gene>
    <name evidence="7" type="ORF">AFM12_00430</name>
</gene>
<keyword evidence="5" id="KW-0804">Transcription</keyword>
<dbReference type="Proteomes" id="UP000050454">
    <property type="component" value="Unassembled WGS sequence"/>
</dbReference>
<keyword evidence="4" id="KW-0238">DNA-binding</keyword>
<dbReference type="GO" id="GO:0003677">
    <property type="term" value="F:DNA binding"/>
    <property type="evidence" value="ECO:0007669"/>
    <property type="project" value="UniProtKB-KW"/>
</dbReference>
<dbReference type="EMBL" id="LGTQ01000005">
    <property type="protein sequence ID" value="KPM49152.1"/>
    <property type="molecule type" value="Genomic_DNA"/>
</dbReference>
<dbReference type="SUPFAM" id="SSF46785">
    <property type="entry name" value="Winged helix' DNA-binding domain"/>
    <property type="match status" value="1"/>
</dbReference>
<protein>
    <recommendedName>
        <fullName evidence="6">HTH gntR-type domain-containing protein</fullName>
    </recommendedName>
</protein>
<dbReference type="InterPro" id="IPR051446">
    <property type="entry name" value="HTH_trans_reg/aminotransferase"/>
</dbReference>
<evidence type="ECO:0000256" key="5">
    <source>
        <dbReference type="ARBA" id="ARBA00023163"/>
    </source>
</evidence>
<organism evidence="7 8">
    <name type="scientific">Jiulongibacter sediminis</name>
    <dbReference type="NCBI Taxonomy" id="1605367"/>
    <lineage>
        <taxon>Bacteria</taxon>
        <taxon>Pseudomonadati</taxon>
        <taxon>Bacteroidota</taxon>
        <taxon>Cytophagia</taxon>
        <taxon>Cytophagales</taxon>
        <taxon>Leadbetterellaceae</taxon>
        <taxon>Jiulongibacter</taxon>
    </lineage>
</organism>
<accession>A0A0P7BEF1</accession>